<sequence length="246" mass="25726">MLSSLLLVAGTAAAAATGGTVWATPHDSYSSSVGVLGCKINTDRVAYWPETVTCDNICVSLSYGGRQVYLLRVDQSGGAHDISYDAWNYLYTGNSAADKPVAGGAIAMEFKPADPSKCSGLINTSGGKMPLSAANSMNYLSDCLSQKDSWIAKNYVLYNILDPICTLGHDETCSLDWPAKNQATCSHTLGLPDSLKDAPVFNIQYPSGKKVLAGSVATGADAGHNSASAMHWSAALMAGVLALHLL</sequence>
<feature type="chain" id="PRO_5001979802" description="Cerato-platanin" evidence="1">
    <location>
        <begin position="24"/>
        <end position="246"/>
    </location>
</feature>
<organism evidence="2 3">
    <name type="scientific">[Torrubiella] hemipterigena</name>
    <dbReference type="NCBI Taxonomy" id="1531966"/>
    <lineage>
        <taxon>Eukaryota</taxon>
        <taxon>Fungi</taxon>
        <taxon>Dikarya</taxon>
        <taxon>Ascomycota</taxon>
        <taxon>Pezizomycotina</taxon>
        <taxon>Sordariomycetes</taxon>
        <taxon>Hypocreomycetidae</taxon>
        <taxon>Hypocreales</taxon>
        <taxon>Clavicipitaceae</taxon>
        <taxon>Clavicipitaceae incertae sedis</taxon>
        <taxon>'Torrubiella' clade</taxon>
    </lineage>
</organism>
<evidence type="ECO:0000256" key="1">
    <source>
        <dbReference type="SAM" id="SignalP"/>
    </source>
</evidence>
<protein>
    <recommendedName>
        <fullName evidence="4">Cerato-platanin</fullName>
    </recommendedName>
</protein>
<dbReference type="HOGENOM" id="CLU_083928_0_0_1"/>
<name>A0A0A1TLV0_9HYPO</name>
<reference evidence="2 3" key="1">
    <citation type="journal article" date="2015" name="Genome Announc.">
        <title>Draft Genome Sequence and Gene Annotation of the Entomopathogenic Fungus Verticillium hemipterigenum.</title>
        <authorList>
            <person name="Horn F."/>
            <person name="Habel A."/>
            <person name="Scharf D.H."/>
            <person name="Dworschak J."/>
            <person name="Brakhage A.A."/>
            <person name="Guthke R."/>
            <person name="Hertweck C."/>
            <person name="Linde J."/>
        </authorList>
    </citation>
    <scope>NUCLEOTIDE SEQUENCE [LARGE SCALE GENOMIC DNA]</scope>
</reference>
<evidence type="ECO:0000313" key="3">
    <source>
        <dbReference type="Proteomes" id="UP000039046"/>
    </source>
</evidence>
<gene>
    <name evidence="2" type="ORF">VHEMI07536</name>
</gene>
<dbReference type="Proteomes" id="UP000039046">
    <property type="component" value="Unassembled WGS sequence"/>
</dbReference>
<dbReference type="OrthoDB" id="5370830at2759"/>
<keyword evidence="3" id="KW-1185">Reference proteome</keyword>
<dbReference type="STRING" id="1531966.A0A0A1TLV0"/>
<dbReference type="PANTHER" id="PTHR38850:SF2">
    <property type="entry name" value="CERATO-PLATANIN"/>
    <property type="match status" value="1"/>
</dbReference>
<keyword evidence="1" id="KW-0732">Signal</keyword>
<proteinExistence type="predicted"/>
<evidence type="ECO:0000313" key="2">
    <source>
        <dbReference type="EMBL" id="CEJ91848.1"/>
    </source>
</evidence>
<feature type="signal peptide" evidence="1">
    <location>
        <begin position="1"/>
        <end position="23"/>
    </location>
</feature>
<dbReference type="AlphaFoldDB" id="A0A0A1TLV0"/>
<dbReference type="PANTHER" id="PTHR38850">
    <property type="entry name" value="CERATO-PLATANIN"/>
    <property type="match status" value="1"/>
</dbReference>
<accession>A0A0A1TLV0</accession>
<evidence type="ECO:0008006" key="4">
    <source>
        <dbReference type="Google" id="ProtNLM"/>
    </source>
</evidence>
<dbReference type="EMBL" id="CDHN01000004">
    <property type="protein sequence ID" value="CEJ91848.1"/>
    <property type="molecule type" value="Genomic_DNA"/>
</dbReference>